<dbReference type="Proteomes" id="UP001152803">
    <property type="component" value="Unassembled WGS sequence"/>
</dbReference>
<dbReference type="EMBL" id="JAFJMO010000002">
    <property type="protein sequence ID" value="KAJ8285109.1"/>
    <property type="molecule type" value="Genomic_DNA"/>
</dbReference>
<organism evidence="2 3">
    <name type="scientific">Conger conger</name>
    <name type="common">Conger eel</name>
    <name type="synonym">Muraena conger</name>
    <dbReference type="NCBI Taxonomy" id="82655"/>
    <lineage>
        <taxon>Eukaryota</taxon>
        <taxon>Metazoa</taxon>
        <taxon>Chordata</taxon>
        <taxon>Craniata</taxon>
        <taxon>Vertebrata</taxon>
        <taxon>Euteleostomi</taxon>
        <taxon>Actinopterygii</taxon>
        <taxon>Neopterygii</taxon>
        <taxon>Teleostei</taxon>
        <taxon>Anguilliformes</taxon>
        <taxon>Congridae</taxon>
        <taxon>Conger</taxon>
    </lineage>
</organism>
<protein>
    <submittedName>
        <fullName evidence="2">Uncharacterized protein</fullName>
    </submittedName>
</protein>
<evidence type="ECO:0000313" key="3">
    <source>
        <dbReference type="Proteomes" id="UP001152803"/>
    </source>
</evidence>
<name>A0A9Q1E0E7_CONCO</name>
<dbReference type="InterPro" id="IPR037668">
    <property type="entry name" value="SPMIP3"/>
</dbReference>
<comment type="caution">
    <text evidence="2">The sequence shown here is derived from an EMBL/GenBank/DDBJ whole genome shotgun (WGS) entry which is preliminary data.</text>
</comment>
<dbReference type="OrthoDB" id="10034627at2759"/>
<keyword evidence="3" id="KW-1185">Reference proteome</keyword>
<evidence type="ECO:0000313" key="2">
    <source>
        <dbReference type="EMBL" id="KAJ8285109.1"/>
    </source>
</evidence>
<dbReference type="AlphaFoldDB" id="A0A9Q1E0E7"/>
<dbReference type="Pfam" id="PF17670">
    <property type="entry name" value="DUF5530"/>
    <property type="match status" value="1"/>
</dbReference>
<gene>
    <name evidence="2" type="ORF">COCON_G00039590</name>
</gene>
<proteinExistence type="predicted"/>
<accession>A0A9Q1E0E7</accession>
<evidence type="ECO:0000256" key="1">
    <source>
        <dbReference type="SAM" id="MobiDB-lite"/>
    </source>
</evidence>
<feature type="region of interest" description="Disordered" evidence="1">
    <location>
        <begin position="1"/>
        <end position="65"/>
    </location>
</feature>
<reference evidence="2" key="1">
    <citation type="journal article" date="2023" name="Science">
        <title>Genome structures resolve the early diversification of teleost fishes.</title>
        <authorList>
            <person name="Parey E."/>
            <person name="Louis A."/>
            <person name="Montfort J."/>
            <person name="Bouchez O."/>
            <person name="Roques C."/>
            <person name="Iampietro C."/>
            <person name="Lluch J."/>
            <person name="Castinel A."/>
            <person name="Donnadieu C."/>
            <person name="Desvignes T."/>
            <person name="Floi Bucao C."/>
            <person name="Jouanno E."/>
            <person name="Wen M."/>
            <person name="Mejri S."/>
            <person name="Dirks R."/>
            <person name="Jansen H."/>
            <person name="Henkel C."/>
            <person name="Chen W.J."/>
            <person name="Zahm M."/>
            <person name="Cabau C."/>
            <person name="Klopp C."/>
            <person name="Thompson A.W."/>
            <person name="Robinson-Rechavi M."/>
            <person name="Braasch I."/>
            <person name="Lecointre G."/>
            <person name="Bobe J."/>
            <person name="Postlethwait J.H."/>
            <person name="Berthelot C."/>
            <person name="Roest Crollius H."/>
            <person name="Guiguen Y."/>
        </authorList>
    </citation>
    <scope>NUCLEOTIDE SEQUENCE</scope>
    <source>
        <strain evidence="2">Concon-B</strain>
    </source>
</reference>
<sequence length="133" mass="14357">MAGSGIAVRLHEFKETSSPSLPASARVRRQGRDTVGLYPGQVGRVHAAPPSNDSRARFSWASPREEHYPESFDLQTLRALQLARTTSGPDGRSAATSHQEAFGSLSCFYPPGDRMYTPVSHPGPLRSADPPAI</sequence>